<dbReference type="GO" id="GO:0004180">
    <property type="term" value="F:carboxypeptidase activity"/>
    <property type="evidence" value="ECO:0007669"/>
    <property type="project" value="UniProtKB-KW"/>
</dbReference>
<keyword evidence="1" id="KW-0378">Hydrolase</keyword>
<dbReference type="EMBL" id="DTHS01000014">
    <property type="protein sequence ID" value="HHR48383.1"/>
    <property type="molecule type" value="Genomic_DNA"/>
</dbReference>
<protein>
    <submittedName>
        <fullName evidence="1">Carboxypeptidase regulatory-like domain-containing protein</fullName>
    </submittedName>
</protein>
<dbReference type="SUPFAM" id="SSF49478">
    <property type="entry name" value="Cna protein B-type domain"/>
    <property type="match status" value="1"/>
</dbReference>
<dbReference type="Gene3D" id="2.60.40.1120">
    <property type="entry name" value="Carboxypeptidase-like, regulatory domain"/>
    <property type="match status" value="1"/>
</dbReference>
<sequence>MLIFLFLLLFLACSPERDNVYDPKAKNYKKTGSLCGFVFDHNGTGLKGVEITLQGEEKKNTLITKSEDNGFFKFFDIPLDSYLIKVYKENYREVNFYKRINNYQVETLKITLFPLPYLKNCQIVSYYEERYLLPESLSLLVNCEIEDRNLKESYLLLPTLDTFYLARIKNQSYERVISEEELRGNFDDLVGKSFKVYLISNFLDTLIFETPPLIRIIRELPEPLYPINGEATSYQPTLIFSSPKFRFTHNFFIKVYYLLNNRFPILCYSDTLISQNDTVVSIRDSLIAGLYLWRVGVKDAYGNKGLSKEALFEVISKK</sequence>
<keyword evidence="1" id="KW-0645">Protease</keyword>
<keyword evidence="1" id="KW-0121">Carboxypeptidase</keyword>
<proteinExistence type="predicted"/>
<accession>A0A7V6CMP9</accession>
<organism evidence="1">
    <name type="scientific">candidate division WOR-3 bacterium</name>
    <dbReference type="NCBI Taxonomy" id="2052148"/>
    <lineage>
        <taxon>Bacteria</taxon>
        <taxon>Bacteria division WOR-3</taxon>
    </lineage>
</organism>
<dbReference type="AlphaFoldDB" id="A0A7V6CMP9"/>
<gene>
    <name evidence="1" type="ORF">ENV79_01900</name>
</gene>
<comment type="caution">
    <text evidence="1">The sequence shown here is derived from an EMBL/GenBank/DDBJ whole genome shotgun (WGS) entry which is preliminary data.</text>
</comment>
<name>A0A7V6CMP9_UNCW3</name>
<reference evidence="1" key="1">
    <citation type="journal article" date="2020" name="mSystems">
        <title>Genome- and Community-Level Interaction Insights into Carbon Utilization and Element Cycling Functions of Hydrothermarchaeota in Hydrothermal Sediment.</title>
        <authorList>
            <person name="Zhou Z."/>
            <person name="Liu Y."/>
            <person name="Xu W."/>
            <person name="Pan J."/>
            <person name="Luo Z.H."/>
            <person name="Li M."/>
        </authorList>
    </citation>
    <scope>NUCLEOTIDE SEQUENCE [LARGE SCALE GENOMIC DNA]</scope>
    <source>
        <strain evidence="1">SpSt-791</strain>
    </source>
</reference>
<evidence type="ECO:0000313" key="1">
    <source>
        <dbReference type="EMBL" id="HHR48383.1"/>
    </source>
</evidence>